<evidence type="ECO:0000313" key="4">
    <source>
        <dbReference type="EMBL" id="SYX83664.1"/>
    </source>
</evidence>
<evidence type="ECO:0000256" key="2">
    <source>
        <dbReference type="ARBA" id="ARBA00023136"/>
    </source>
</evidence>
<dbReference type="PIRSF" id="PIRSF005690">
    <property type="entry name" value="GerBA"/>
    <property type="match status" value="1"/>
</dbReference>
<dbReference type="GO" id="GO:0009847">
    <property type="term" value="P:spore germination"/>
    <property type="evidence" value="ECO:0007669"/>
    <property type="project" value="InterPro"/>
</dbReference>
<dbReference type="InterPro" id="IPR050768">
    <property type="entry name" value="UPF0353/GerABKA_families"/>
</dbReference>
<keyword evidence="3" id="KW-1133">Transmembrane helix</keyword>
<proteinExistence type="inferred from homology"/>
<dbReference type="Pfam" id="PF03323">
    <property type="entry name" value="GerA"/>
    <property type="match status" value="1"/>
</dbReference>
<name>A0A383RAX9_PAEAL</name>
<feature type="transmembrane region" description="Helical" evidence="3">
    <location>
        <begin position="463"/>
        <end position="483"/>
    </location>
</feature>
<evidence type="ECO:0000256" key="3">
    <source>
        <dbReference type="SAM" id="Phobius"/>
    </source>
</evidence>
<gene>
    <name evidence="4" type="primary">gerXA</name>
    <name evidence="4" type="ORF">PBLR_12086</name>
</gene>
<accession>A0A383RAX9</accession>
<reference evidence="5" key="1">
    <citation type="submission" date="2018-08" db="EMBL/GenBank/DDBJ databases">
        <authorList>
            <person name="Chevrot R."/>
        </authorList>
    </citation>
    <scope>NUCLEOTIDE SEQUENCE [LARGE SCALE GENOMIC DNA]</scope>
</reference>
<organism evidence="4 5">
    <name type="scientific">Paenibacillus alvei</name>
    <name type="common">Bacillus alvei</name>
    <dbReference type="NCBI Taxonomy" id="44250"/>
    <lineage>
        <taxon>Bacteria</taxon>
        <taxon>Bacillati</taxon>
        <taxon>Bacillota</taxon>
        <taxon>Bacilli</taxon>
        <taxon>Bacillales</taxon>
        <taxon>Paenibacillaceae</taxon>
        <taxon>Paenibacillus</taxon>
    </lineage>
</organism>
<feature type="transmembrane region" description="Helical" evidence="3">
    <location>
        <begin position="299"/>
        <end position="321"/>
    </location>
</feature>
<keyword evidence="3" id="KW-0812">Transmembrane</keyword>
<evidence type="ECO:0000313" key="5">
    <source>
        <dbReference type="Proteomes" id="UP000304148"/>
    </source>
</evidence>
<dbReference type="GO" id="GO:0016020">
    <property type="term" value="C:membrane"/>
    <property type="evidence" value="ECO:0007669"/>
    <property type="project" value="InterPro"/>
</dbReference>
<feature type="transmembrane region" description="Helical" evidence="3">
    <location>
        <begin position="393"/>
        <end position="412"/>
    </location>
</feature>
<dbReference type="EMBL" id="LS992241">
    <property type="protein sequence ID" value="SYX83664.1"/>
    <property type="molecule type" value="Genomic_DNA"/>
</dbReference>
<dbReference type="InterPro" id="IPR004995">
    <property type="entry name" value="Spore_Ger"/>
</dbReference>
<feature type="transmembrane region" description="Helical" evidence="3">
    <location>
        <begin position="424"/>
        <end position="451"/>
    </location>
</feature>
<sequence>MKPNKALNQRPDDDPAGSHSLTLQQLFCALENCADVQKKTYSFGSSTRSYTVSFIYCEGLADCKQLNQYVIPQLKANLEDANSVQDLLHKHNSLLAVQPISAKNRAQDVERLLFAGHLIIEFKELDVYYSLDIADPPNRAPEESNTEISIKGPKDGFTQSCEMNIALIRKRLRTRSLKCESFVLGTRSQTKVSLLYIEDIANPTMMRDIKQRIEAIETDAIVSSSQLGEALGDSTYSLFPLLDYIGRPDYAVQSLVRGRFIIIVEGTPMVLIGPANLVFTLKSPEDIHFPYFFVTFQRLLRMIGLMVSIYMPGFWIALIAFNLEQLPFPLLATVSNSRLGLPLSAPMEMILMLGLFEIFREAGIRLPKAVGQTIAVVGGLIVGDASIRAGLSSPTTLVVAAVTAVATFTLVNQSLSGTVSILRLFVLIVSSTLGMYGFFISVMAILVYLSALHSFGIPYLSPLSPPIFGDMLKSLIALPVRIVNRRPIMLRTTDKTREGKEPK</sequence>
<keyword evidence="2 3" id="KW-0472">Membrane</keyword>
<dbReference type="Proteomes" id="UP000304148">
    <property type="component" value="Chromosome"/>
</dbReference>
<protein>
    <submittedName>
        <fullName evidence="4">Spore germination protein XA</fullName>
    </submittedName>
</protein>
<evidence type="ECO:0000256" key="1">
    <source>
        <dbReference type="ARBA" id="ARBA00005278"/>
    </source>
</evidence>
<comment type="similarity">
    <text evidence="1">Belongs to the GerABKA family.</text>
</comment>
<dbReference type="AlphaFoldDB" id="A0A383RAX9"/>
<dbReference type="RefSeq" id="WP_138185709.1">
    <property type="nucleotide sequence ID" value="NZ_LS992241.1"/>
</dbReference>
<dbReference type="PANTHER" id="PTHR22550:SF5">
    <property type="entry name" value="LEUCINE ZIPPER PROTEIN 4"/>
    <property type="match status" value="1"/>
</dbReference>
<dbReference type="PANTHER" id="PTHR22550">
    <property type="entry name" value="SPORE GERMINATION PROTEIN"/>
    <property type="match status" value="1"/>
</dbReference>